<reference evidence="2 3" key="1">
    <citation type="submission" date="2018-06" db="EMBL/GenBank/DDBJ databases">
        <title>Genomic Encyclopedia of Type Strains, Phase IV (KMG-IV): sequencing the most valuable type-strain genomes for metagenomic binning, comparative biology and taxonomic classification.</title>
        <authorList>
            <person name="Goeker M."/>
        </authorList>
    </citation>
    <scope>NUCLEOTIDE SEQUENCE [LARGE SCALE GENOMIC DNA]</scope>
    <source>
        <strain evidence="2 3">DSM 26720</strain>
    </source>
</reference>
<evidence type="ECO:0000256" key="1">
    <source>
        <dbReference type="SAM" id="MobiDB-lite"/>
    </source>
</evidence>
<evidence type="ECO:0000313" key="2">
    <source>
        <dbReference type="EMBL" id="RAK29020.1"/>
    </source>
</evidence>
<name>A0A364JV79_9HYPH</name>
<evidence type="ECO:0008006" key="4">
    <source>
        <dbReference type="Google" id="ProtNLM"/>
    </source>
</evidence>
<feature type="compositionally biased region" description="Basic residues" evidence="1">
    <location>
        <begin position="1"/>
        <end position="20"/>
    </location>
</feature>
<feature type="region of interest" description="Disordered" evidence="1">
    <location>
        <begin position="60"/>
        <end position="129"/>
    </location>
</feature>
<gene>
    <name evidence="2" type="ORF">C7374_10568</name>
</gene>
<proteinExistence type="predicted"/>
<dbReference type="AlphaFoldDB" id="A0A364JV79"/>
<dbReference type="Gene3D" id="2.30.30.40">
    <property type="entry name" value="SH3 Domains"/>
    <property type="match status" value="1"/>
</dbReference>
<protein>
    <recommendedName>
        <fullName evidence="4">SH3 domain-containing protein</fullName>
    </recommendedName>
</protein>
<feature type="compositionally biased region" description="Polar residues" evidence="1">
    <location>
        <begin position="216"/>
        <end position="233"/>
    </location>
</feature>
<evidence type="ECO:0000313" key="3">
    <source>
        <dbReference type="Proteomes" id="UP000249453"/>
    </source>
</evidence>
<dbReference type="OrthoDB" id="8115827at2"/>
<dbReference type="Proteomes" id="UP000249453">
    <property type="component" value="Unassembled WGS sequence"/>
</dbReference>
<feature type="region of interest" description="Disordered" evidence="1">
    <location>
        <begin position="214"/>
        <end position="248"/>
    </location>
</feature>
<accession>A0A364JV79</accession>
<dbReference type="EMBL" id="QLMK01000005">
    <property type="protein sequence ID" value="RAK29020.1"/>
    <property type="molecule type" value="Genomic_DNA"/>
</dbReference>
<organism evidence="2 3">
    <name type="scientific">Falsochrobactrum ovis</name>
    <dbReference type="NCBI Taxonomy" id="1293442"/>
    <lineage>
        <taxon>Bacteria</taxon>
        <taxon>Pseudomonadati</taxon>
        <taxon>Pseudomonadota</taxon>
        <taxon>Alphaproteobacteria</taxon>
        <taxon>Hyphomicrobiales</taxon>
        <taxon>Brucellaceae</taxon>
        <taxon>Falsochrobactrum</taxon>
    </lineage>
</organism>
<dbReference type="RefSeq" id="WP_111575196.1">
    <property type="nucleotide sequence ID" value="NZ_JBHEEY010000004.1"/>
</dbReference>
<keyword evidence="3" id="KW-1185">Reference proteome</keyword>
<sequence length="248" mass="26787">MAIRKRARRSSKRVNKRKAGSKSGMLALAVLLGLGGFSIWASSQHKNPTDAIAKLFQPSVTSSKVTKPSSPVRADMAPPKKTTHKTQPQPNKRDTARAIGPAPRPSVALVPASRPIHPQKPASLPSKPVSAPVGLNTPAHSPTVVYARERLTIRKTAWNKSPAIGTVEKGREMRSYEKTGRWHRIAVPTTNLIGWVHEDQLIGGNKKPDRAAVITGSINSKSQPAQIKRSNPAQKPRPQPPLALGSQN</sequence>
<feature type="compositionally biased region" description="Low complexity" evidence="1">
    <location>
        <begin position="60"/>
        <end position="72"/>
    </location>
</feature>
<feature type="region of interest" description="Disordered" evidence="1">
    <location>
        <begin position="1"/>
        <end position="21"/>
    </location>
</feature>
<comment type="caution">
    <text evidence="2">The sequence shown here is derived from an EMBL/GenBank/DDBJ whole genome shotgun (WGS) entry which is preliminary data.</text>
</comment>